<dbReference type="InterPro" id="IPR024590">
    <property type="entry name" value="HrpA_C"/>
</dbReference>
<dbReference type="InterPro" id="IPR048333">
    <property type="entry name" value="HA2_WH"/>
</dbReference>
<dbReference type="InterPro" id="IPR001650">
    <property type="entry name" value="Helicase_C-like"/>
</dbReference>
<accession>A0A411YET6</accession>
<dbReference type="Pfam" id="PF11898">
    <property type="entry name" value="DUF3418"/>
    <property type="match status" value="1"/>
</dbReference>
<dbReference type="SMART" id="SM00847">
    <property type="entry name" value="HA2"/>
    <property type="match status" value="1"/>
</dbReference>
<dbReference type="PROSITE" id="PS51194">
    <property type="entry name" value="HELICASE_CTER"/>
    <property type="match status" value="1"/>
</dbReference>
<dbReference type="GO" id="GO:0016887">
    <property type="term" value="F:ATP hydrolysis activity"/>
    <property type="evidence" value="ECO:0007669"/>
    <property type="project" value="RHEA"/>
</dbReference>
<dbReference type="EC" id="3.6.4.13" evidence="2"/>
<dbReference type="Pfam" id="PF07717">
    <property type="entry name" value="OB_NTP_bind"/>
    <property type="match status" value="1"/>
</dbReference>
<dbReference type="GO" id="GO:0003723">
    <property type="term" value="F:RNA binding"/>
    <property type="evidence" value="ECO:0007669"/>
    <property type="project" value="TreeGrafter"/>
</dbReference>
<keyword evidence="11" id="KW-1185">Reference proteome</keyword>
<evidence type="ECO:0000256" key="7">
    <source>
        <dbReference type="ARBA" id="ARBA00047984"/>
    </source>
</evidence>
<dbReference type="Gene3D" id="1.20.120.1080">
    <property type="match status" value="1"/>
</dbReference>
<protein>
    <recommendedName>
        <fullName evidence="2">RNA helicase</fullName>
        <ecNumber evidence="2">3.6.4.13</ecNumber>
    </recommendedName>
</protein>
<reference evidence="10 11" key="1">
    <citation type="submission" date="2019-01" db="EMBL/GenBank/DDBJ databases">
        <title>Egibacter rhizosphaerae EGI 80759T.</title>
        <authorList>
            <person name="Chen D.-D."/>
            <person name="Tian Y."/>
            <person name="Jiao J.-Y."/>
            <person name="Zhang X.-T."/>
            <person name="Zhang Y.-G."/>
            <person name="Zhang Y."/>
            <person name="Xiao M."/>
            <person name="Shu W.-S."/>
            <person name="Li W.-J."/>
        </authorList>
    </citation>
    <scope>NUCLEOTIDE SEQUENCE [LARGE SCALE GENOMIC DNA]</scope>
    <source>
        <strain evidence="10 11">EGI 80759</strain>
    </source>
</reference>
<dbReference type="InterPro" id="IPR007502">
    <property type="entry name" value="Helicase-assoc_dom"/>
</dbReference>
<feature type="domain" description="Helicase C-terminal" evidence="9">
    <location>
        <begin position="276"/>
        <end position="439"/>
    </location>
</feature>
<proteinExistence type="inferred from homology"/>
<dbReference type="Proteomes" id="UP000291469">
    <property type="component" value="Chromosome"/>
</dbReference>
<keyword evidence="4 10" id="KW-0378">Hydrolase</keyword>
<evidence type="ECO:0000256" key="1">
    <source>
        <dbReference type="ARBA" id="ARBA00008792"/>
    </source>
</evidence>
<organism evidence="10 11">
    <name type="scientific">Egibacter rhizosphaerae</name>
    <dbReference type="NCBI Taxonomy" id="1670831"/>
    <lineage>
        <taxon>Bacteria</taxon>
        <taxon>Bacillati</taxon>
        <taxon>Actinomycetota</taxon>
        <taxon>Nitriliruptoria</taxon>
        <taxon>Egibacterales</taxon>
        <taxon>Egibacteraceae</taxon>
        <taxon>Egibacter</taxon>
    </lineage>
</organism>
<evidence type="ECO:0000256" key="6">
    <source>
        <dbReference type="ARBA" id="ARBA00022840"/>
    </source>
</evidence>
<dbReference type="Pfam" id="PF21010">
    <property type="entry name" value="HA2_C"/>
    <property type="match status" value="1"/>
</dbReference>
<dbReference type="Pfam" id="PF00271">
    <property type="entry name" value="Helicase_C"/>
    <property type="match status" value="1"/>
</dbReference>
<dbReference type="SMART" id="SM00487">
    <property type="entry name" value="DEXDc"/>
    <property type="match status" value="1"/>
</dbReference>
<evidence type="ECO:0000313" key="10">
    <source>
        <dbReference type="EMBL" id="QBI19774.1"/>
    </source>
</evidence>
<evidence type="ECO:0000256" key="3">
    <source>
        <dbReference type="ARBA" id="ARBA00022741"/>
    </source>
</evidence>
<evidence type="ECO:0000256" key="4">
    <source>
        <dbReference type="ARBA" id="ARBA00022801"/>
    </source>
</evidence>
<dbReference type="Pfam" id="PF00270">
    <property type="entry name" value="DEAD"/>
    <property type="match status" value="1"/>
</dbReference>
<dbReference type="SUPFAM" id="SSF52540">
    <property type="entry name" value="P-loop containing nucleoside triphosphate hydrolases"/>
    <property type="match status" value="1"/>
</dbReference>
<dbReference type="FunFam" id="3.40.50.300:FF:000439">
    <property type="entry name" value="ATP-dependent RNA helicase HrpA"/>
    <property type="match status" value="1"/>
</dbReference>
<dbReference type="CDD" id="cd18791">
    <property type="entry name" value="SF2_C_RHA"/>
    <property type="match status" value="1"/>
</dbReference>
<dbReference type="EMBL" id="CP036402">
    <property type="protein sequence ID" value="QBI19774.1"/>
    <property type="molecule type" value="Genomic_DNA"/>
</dbReference>
<dbReference type="NCBIfam" id="NF008348">
    <property type="entry name" value="PRK11131.1"/>
    <property type="match status" value="1"/>
</dbReference>
<dbReference type="RefSeq" id="WP_131154771.1">
    <property type="nucleotide sequence ID" value="NZ_CP036402.1"/>
</dbReference>
<dbReference type="PANTHER" id="PTHR18934:SF99">
    <property type="entry name" value="ATP-DEPENDENT RNA HELICASE DHX37-RELATED"/>
    <property type="match status" value="1"/>
</dbReference>
<evidence type="ECO:0000259" key="9">
    <source>
        <dbReference type="PROSITE" id="PS51194"/>
    </source>
</evidence>
<dbReference type="InterPro" id="IPR027417">
    <property type="entry name" value="P-loop_NTPase"/>
</dbReference>
<dbReference type="GO" id="GO:0003724">
    <property type="term" value="F:RNA helicase activity"/>
    <property type="evidence" value="ECO:0007669"/>
    <property type="project" value="UniProtKB-EC"/>
</dbReference>
<dbReference type="InterPro" id="IPR003593">
    <property type="entry name" value="AAA+_ATPase"/>
</dbReference>
<dbReference type="PANTHER" id="PTHR18934">
    <property type="entry name" value="ATP-DEPENDENT RNA HELICASE"/>
    <property type="match status" value="1"/>
</dbReference>
<sequence>MPSSPKELRRRLSGLMLRDERRLGRRLERARRRSEGRDRALDEVATEIAEAEDRVARRRASVPEISYPEELPVSQARDEIAEALREHQVVVVAGETGSGKTTQLPKLCLDLGRGVRGKVGHTQPRRLAARTVAARVAEELAVEVGDEVGYQVRFTDRSRDDTLLKVMTDGILLAETQGDPALRAYDTLIIDEAHERSLNVDFLLGYVKQLLPRRPDLKVIITSATIDVERFSEHFDGAPTVEVSGRTYPVEVRYRPLEAEEDDDEDQDQLTGIGAAVDELVAETRGDILVFLPGERDIRETAEMLEGKQLPGTEILPLYARQTPGEQQRVFHPGGQRRIVLATNVAETSLTVPGIRAVIDPGTARVSRYNPRTKVQRLPIEKVSQASARQRAGRCGRLGPGICIRLYAEEDFEARPEFTDPEVQRTNLASVILQMTALGLGEVEDFPFLDPPDQRRVRAAEQLLAELGAVERTADAEAEGETGPRRLTPIGRTLARLPVDPRLGRMLVEADRRGCVREVLVLVAALSLQDPRQRPEKRRQEADGYHGRFADETSDFAGFVNLWEYLREQRRALSGNRFRRRCREEFLHHLRVREWFDLHAQLRELVREQDLAWNDSPADPGQVHRALLSGLLGQIGVRQREAREYQGPRNTRFAIWPGSAVAKSPPTYVMAGELVETSRLWARVVARIEPEWAEELGGHLVARSHSEPWWDRERGAAVAYERVTLYGVPLVEQRLATYARIDRRKARELFIQHALVEGEWETHHAFFAENRRLLEEASELEDRARRRDLIAGQDTLHAFYDARVPDDVATVADFDAWWKDARAEQPDLLTFTRELLYEGAAAEVAAGQYPDHWPYRDHRFTISYRFEPGAPDDGVTVHVPLAALSELHPAPFTWQVPGLRAELVDTLLRGLPKGVRRELPPIADLVGAVLARLQPAAEPITAVLAREVEHLTGVDVPRDAFDLDRLPDHLRVNFRVVDGERTVAEGRDLAALQRELAPDLREVVARSSGELERSGLTDWEIGALPGTVEVAGRGAVVTGYPALVDEGETAGVRVWLSEGEQARHHWEGTRRLLRRSIPLPAKTVDRHLDRETKLALTRAPHDDVAALLDDAACAAIDALMAAHGGPAWDAEGFGKLRDAVRAGLVDEVRDVLGGVREVVTRVGEAEQQLSAGRAPQHTQEDARAQLDRLVHPGFVTATGARRLSDLARYAHAVALRLEKARQDPARDRERQSRIAEVQQAYVDLLRRLGPDAGHEVTEIRWMIEELRVSLFAQQLGTRQRVSEQRILRAIADAQP</sequence>
<dbReference type="InterPro" id="IPR011709">
    <property type="entry name" value="DEAD-box_helicase_OB_fold"/>
</dbReference>
<name>A0A411YET6_9ACTN</name>
<dbReference type="InterPro" id="IPR014001">
    <property type="entry name" value="Helicase_ATP-bd"/>
</dbReference>
<comment type="similarity">
    <text evidence="1">Belongs to the DEAD box helicase family. DEAH subfamily.</text>
</comment>
<evidence type="ECO:0000256" key="5">
    <source>
        <dbReference type="ARBA" id="ARBA00022806"/>
    </source>
</evidence>
<dbReference type="OrthoDB" id="9805617at2"/>
<dbReference type="FunFam" id="3.40.50.300:FF:000575">
    <property type="entry name" value="ATP-dependent helicase hrpA"/>
    <property type="match status" value="1"/>
</dbReference>
<dbReference type="GO" id="GO:0005524">
    <property type="term" value="F:ATP binding"/>
    <property type="evidence" value="ECO:0007669"/>
    <property type="project" value="UniProtKB-KW"/>
</dbReference>
<dbReference type="SMART" id="SM00382">
    <property type="entry name" value="AAA"/>
    <property type="match status" value="1"/>
</dbReference>
<evidence type="ECO:0000259" key="8">
    <source>
        <dbReference type="PROSITE" id="PS51192"/>
    </source>
</evidence>
<evidence type="ECO:0000256" key="2">
    <source>
        <dbReference type="ARBA" id="ARBA00012552"/>
    </source>
</evidence>
<dbReference type="InterPro" id="IPR010222">
    <property type="entry name" value="RNA_helicase_HrpA"/>
</dbReference>
<comment type="catalytic activity">
    <reaction evidence="7">
        <text>ATP + H2O = ADP + phosphate + H(+)</text>
        <dbReference type="Rhea" id="RHEA:13065"/>
        <dbReference type="ChEBI" id="CHEBI:15377"/>
        <dbReference type="ChEBI" id="CHEBI:15378"/>
        <dbReference type="ChEBI" id="CHEBI:30616"/>
        <dbReference type="ChEBI" id="CHEBI:43474"/>
        <dbReference type="ChEBI" id="CHEBI:456216"/>
        <dbReference type="EC" id="3.6.4.13"/>
    </reaction>
</comment>
<dbReference type="KEGG" id="erz:ER308_09560"/>
<evidence type="ECO:0000313" key="11">
    <source>
        <dbReference type="Proteomes" id="UP000291469"/>
    </source>
</evidence>
<feature type="domain" description="Helicase ATP-binding" evidence="8">
    <location>
        <begin position="81"/>
        <end position="244"/>
    </location>
</feature>
<dbReference type="InterPro" id="IPR011545">
    <property type="entry name" value="DEAD/DEAH_box_helicase_dom"/>
</dbReference>
<keyword evidence="5 10" id="KW-0347">Helicase</keyword>
<dbReference type="NCBIfam" id="TIGR01967">
    <property type="entry name" value="DEAH_box_HrpA"/>
    <property type="match status" value="1"/>
</dbReference>
<keyword evidence="3" id="KW-0547">Nucleotide-binding</keyword>
<dbReference type="FunFam" id="1.20.120.1080:FF:000005">
    <property type="entry name" value="ATP-dependent helicase HrpA"/>
    <property type="match status" value="1"/>
</dbReference>
<dbReference type="Pfam" id="PF04408">
    <property type="entry name" value="WHD_HA2"/>
    <property type="match status" value="1"/>
</dbReference>
<keyword evidence="6" id="KW-0067">ATP-binding</keyword>
<gene>
    <name evidence="10" type="primary">hrpA</name>
    <name evidence="10" type="ORF">ER308_09560</name>
</gene>
<dbReference type="Gene3D" id="3.40.50.300">
    <property type="entry name" value="P-loop containing nucleotide triphosphate hydrolases"/>
    <property type="match status" value="2"/>
</dbReference>
<dbReference type="PROSITE" id="PS51192">
    <property type="entry name" value="HELICASE_ATP_BIND_1"/>
    <property type="match status" value="1"/>
</dbReference>
<dbReference type="SMART" id="SM00490">
    <property type="entry name" value="HELICc"/>
    <property type="match status" value="1"/>
</dbReference>